<dbReference type="GO" id="GO:0016757">
    <property type="term" value="F:glycosyltransferase activity"/>
    <property type="evidence" value="ECO:0007669"/>
    <property type="project" value="UniProtKB-KW"/>
</dbReference>
<feature type="non-terminal residue" evidence="2">
    <location>
        <position position="1"/>
    </location>
</feature>
<dbReference type="BRENDA" id="2.4.1.90">
    <property type="organism ID" value="2947"/>
</dbReference>
<keyword evidence="2" id="KW-0328">Glycosyltransferase</keyword>
<dbReference type="BRENDA" id="2.4.1.38">
    <property type="organism ID" value="2947"/>
</dbReference>
<accession>A9XBL4</accession>
<dbReference type="AlphaFoldDB" id="A9XBL4"/>
<keyword evidence="2" id="KW-0808">Transferase</keyword>
<feature type="region of interest" description="Disordered" evidence="1">
    <location>
        <begin position="42"/>
        <end position="64"/>
    </location>
</feature>
<evidence type="ECO:0000256" key="1">
    <source>
        <dbReference type="SAM" id="MobiDB-lite"/>
    </source>
</evidence>
<feature type="non-terminal residue" evidence="2">
    <location>
        <position position="120"/>
    </location>
</feature>
<proteinExistence type="evidence at transcript level"/>
<protein>
    <submittedName>
        <fullName evidence="2">UDP-Gal beta GlcNAc beta 1-4 galactosyltransferase</fullName>
    </submittedName>
</protein>
<organism evidence="2">
    <name type="scientific">Leishmania donovani</name>
    <dbReference type="NCBI Taxonomy" id="5661"/>
    <lineage>
        <taxon>Eukaryota</taxon>
        <taxon>Discoba</taxon>
        <taxon>Euglenozoa</taxon>
        <taxon>Kinetoplastea</taxon>
        <taxon>Metakinetoplastina</taxon>
        <taxon>Trypanosomatida</taxon>
        <taxon>Trypanosomatidae</taxon>
        <taxon>Leishmaniinae</taxon>
        <taxon>Leishmania</taxon>
    </lineage>
</organism>
<reference evidence="2" key="1">
    <citation type="submission" date="2006-12" db="EMBL/GenBank/DDBJ databases">
        <title>Virulence attenuation-associated UDP-Gal:betaGlcNAc beta 1,4- galactosyltransferase of Leishmania donovani promastigotes.</title>
        <authorList>
            <person name="De T."/>
            <person name="Bhoumik S.K."/>
        </authorList>
    </citation>
    <scope>NUCLEOTIDE SEQUENCE</scope>
</reference>
<name>A9XBL4_LEIDO</name>
<dbReference type="CAZy" id="GT7">
    <property type="family name" value="Glycosyltransferase Family 7"/>
</dbReference>
<dbReference type="EMBL" id="EF159943">
    <property type="protein sequence ID" value="ABO70333.1"/>
    <property type="molecule type" value="mRNA"/>
</dbReference>
<evidence type="ECO:0000313" key="2">
    <source>
        <dbReference type="EMBL" id="ABO70333.1"/>
    </source>
</evidence>
<sequence length="120" mass="12946">CTPAQTVAVIIPFRPRRNTTCAHGGHSLTPLEDDNDCARRRGITSSGEDTFGAGKGLRGAAPRGRRRRLSAAYDAFSPQRGETWSQWLQRNPYGAGDHHATGTTVVDVFGALLPYAGYFG</sequence>